<dbReference type="PANTHER" id="PTHR32305">
    <property type="match status" value="1"/>
</dbReference>
<proteinExistence type="inferred from homology"/>
<reference evidence="6 7" key="1">
    <citation type="submission" date="2024-02" db="EMBL/GenBank/DDBJ databases">
        <title>Draft genome sequence of Collimonas sp. strain H4R21, an effective mineral-weathering bacterial strain isolated from the beech rhizosphere.</title>
        <authorList>
            <person name="Morin E."/>
            <person name="Uroz S."/>
            <person name="Leveau J.H.J."/>
            <person name="Kumar R."/>
            <person name="Rey M.W."/>
            <person name="Pham J."/>
        </authorList>
    </citation>
    <scope>NUCLEOTIDE SEQUENCE [LARGE SCALE GENOMIC DNA]</scope>
    <source>
        <strain evidence="6 7">H4R21</strain>
    </source>
</reference>
<dbReference type="InterPro" id="IPR050708">
    <property type="entry name" value="T6SS_VgrG/RHS"/>
</dbReference>
<dbReference type="InterPro" id="IPR037026">
    <property type="entry name" value="Vgr_OB-fold_dom_sf"/>
</dbReference>
<feature type="domain" description="Gp5/Type VI secretion system Vgr protein OB-fold" evidence="4">
    <location>
        <begin position="397"/>
        <end position="464"/>
    </location>
</feature>
<dbReference type="SUPFAM" id="SSF69279">
    <property type="entry name" value="Phage tail proteins"/>
    <property type="match status" value="2"/>
</dbReference>
<dbReference type="InterPro" id="IPR054030">
    <property type="entry name" value="Gp5_Vgr_C"/>
</dbReference>
<gene>
    <name evidence="6" type="primary">tssI</name>
    <name evidence="6" type="ORF">V8G57_13300</name>
</gene>
<evidence type="ECO:0000313" key="7">
    <source>
        <dbReference type="Proteomes" id="UP001495910"/>
    </source>
</evidence>
<dbReference type="InterPro" id="IPR017847">
    <property type="entry name" value="T6SS_RhsGE_Vgr_subset"/>
</dbReference>
<organism evidence="6 7">
    <name type="scientific">Collimonas rhizosphaerae</name>
    <dbReference type="NCBI Taxonomy" id="3126357"/>
    <lineage>
        <taxon>Bacteria</taxon>
        <taxon>Pseudomonadati</taxon>
        <taxon>Pseudomonadota</taxon>
        <taxon>Betaproteobacteria</taxon>
        <taxon>Burkholderiales</taxon>
        <taxon>Oxalobacteraceae</taxon>
        <taxon>Collimonas</taxon>
    </lineage>
</organism>
<sequence length="704" mass="77906">MSESNLLDLQNQRIIVWHGPTQGSQELLLRSFGGVETLSQLFEFDCDLLSNDPGIELKQMIGKKVALEIAMSDGDPRYLNGLVTAFAHTGSDGGYAMYRAVLRPWLWVLGKRYDSTIFQDKGPEDITRAVFAKFGTLPDFEFRLRHAPPKPYSYFVQYRESDLNFLSRMWDELGWTRYFEYTKDSHKLVITDDSTQLPELKAQPQIRFHNTQAIQSKDSIVSWAATRELQSGKVTLKSGNYKSPGAPMMTEMDTVAQQGEVERYEIFDYLGQYGFANADEADQIAKRRLERIEAQGKVFNGKSNCRALAVANSFELVGHYDHDAGSAEDRQFLVTSIKHAGSNNYANEEGGGEYWNSFTCIRKKIPHRPPHSASMPMIPGPQTAVVVGPSGEEIYVDAMGRVKVQFKWFRDGESNEKSSCWVRVSQLWASGGFGFIQHPRIGDEVIVAFMDGSPNRPIIVGRVYNGENLPPWDLPANKTQSGILTRSSKGATAANANAFRFEDKKGAEEVWLHAEKDQRIEVEHDESHWVGNDRSKNIDHDETTHVKHDRTETVDNNETITIGVNRTEKVGANETLDVGGNRTEHITGNHTETINGMENVVIALTATESVGLAKALTVGAGYAVTVAGAMNTAVGLAQFEEVGLNKSVMVGKKFSINAGNEFAIHVGKSSLVMKSNGSIVINGAKLEISGSGPVKINGKDVDIN</sequence>
<dbReference type="SUPFAM" id="SSF69349">
    <property type="entry name" value="Phage fibre proteins"/>
    <property type="match status" value="1"/>
</dbReference>
<comment type="similarity">
    <text evidence="2">Belongs to the VgrG protein family.</text>
</comment>
<dbReference type="Gene3D" id="2.40.50.230">
    <property type="entry name" value="Gp5 N-terminal domain"/>
    <property type="match status" value="1"/>
</dbReference>
<evidence type="ECO:0000259" key="5">
    <source>
        <dbReference type="Pfam" id="PF22178"/>
    </source>
</evidence>
<keyword evidence="7" id="KW-1185">Reference proteome</keyword>
<dbReference type="NCBIfam" id="TIGR03361">
    <property type="entry name" value="VI_Rhs_Vgr"/>
    <property type="match status" value="1"/>
</dbReference>
<accession>A0ABU9PWL8</accession>
<dbReference type="EMBL" id="JBANDC010000008">
    <property type="protein sequence ID" value="MEM4988366.1"/>
    <property type="molecule type" value="Genomic_DNA"/>
</dbReference>
<dbReference type="RefSeq" id="WP_342829808.1">
    <property type="nucleotide sequence ID" value="NZ_JBANDC010000008.1"/>
</dbReference>
<protein>
    <submittedName>
        <fullName evidence="6">Type VI secretion system tip protein TssI/VgrG</fullName>
    </submittedName>
</protein>
<dbReference type="Pfam" id="PF22178">
    <property type="entry name" value="Gp5_trimer_C"/>
    <property type="match status" value="1"/>
</dbReference>
<feature type="domain" description="Gp5/Type VI secretion system Vgr C-terminal trimerisation" evidence="5">
    <location>
        <begin position="481"/>
        <end position="594"/>
    </location>
</feature>
<dbReference type="PANTHER" id="PTHR32305:SF15">
    <property type="entry name" value="PROTEIN RHSA-RELATED"/>
    <property type="match status" value="1"/>
</dbReference>
<name>A0ABU9PWL8_9BURK</name>
<evidence type="ECO:0000256" key="3">
    <source>
        <dbReference type="ARBA" id="ARBA00022525"/>
    </source>
</evidence>
<dbReference type="NCBIfam" id="TIGR01646">
    <property type="entry name" value="vgr_GE"/>
    <property type="match status" value="1"/>
</dbReference>
<evidence type="ECO:0000259" key="4">
    <source>
        <dbReference type="Pfam" id="PF04717"/>
    </source>
</evidence>
<dbReference type="Gene3D" id="4.10.220.110">
    <property type="match status" value="1"/>
</dbReference>
<dbReference type="Pfam" id="PF05954">
    <property type="entry name" value="Phage_GPD"/>
    <property type="match status" value="1"/>
</dbReference>
<evidence type="ECO:0000256" key="2">
    <source>
        <dbReference type="ARBA" id="ARBA00005558"/>
    </source>
</evidence>
<dbReference type="Proteomes" id="UP001495910">
    <property type="component" value="Unassembled WGS sequence"/>
</dbReference>
<dbReference type="InterPro" id="IPR006531">
    <property type="entry name" value="Gp5/Vgr_OB"/>
</dbReference>
<dbReference type="SUPFAM" id="SSF69255">
    <property type="entry name" value="gp5 N-terminal domain-like"/>
    <property type="match status" value="1"/>
</dbReference>
<evidence type="ECO:0000313" key="6">
    <source>
        <dbReference type="EMBL" id="MEM4988366.1"/>
    </source>
</evidence>
<comment type="caution">
    <text evidence="6">The sequence shown here is derived from an EMBL/GenBank/DDBJ whole genome shotgun (WGS) entry which is preliminary data.</text>
</comment>
<dbReference type="Pfam" id="PF04717">
    <property type="entry name" value="Phage_base_V"/>
    <property type="match status" value="1"/>
</dbReference>
<comment type="subcellular location">
    <subcellularLocation>
        <location evidence="1">Secreted</location>
    </subcellularLocation>
</comment>
<dbReference type="Gene3D" id="2.30.110.50">
    <property type="match status" value="1"/>
</dbReference>
<dbReference type="Gene3D" id="3.55.50.10">
    <property type="entry name" value="Baseplate protein-like domains"/>
    <property type="match status" value="1"/>
</dbReference>
<dbReference type="InterPro" id="IPR006533">
    <property type="entry name" value="T6SS_Vgr_RhsGE"/>
</dbReference>
<keyword evidence="3" id="KW-0964">Secreted</keyword>
<evidence type="ECO:0000256" key="1">
    <source>
        <dbReference type="ARBA" id="ARBA00004613"/>
    </source>
</evidence>